<evidence type="ECO:0000313" key="2">
    <source>
        <dbReference type="EMBL" id="VAW81475.1"/>
    </source>
</evidence>
<accession>A0A3B0YKP2</accession>
<dbReference type="InterPro" id="IPR029261">
    <property type="entry name" value="Transposase_Znf"/>
</dbReference>
<name>A0A3B0YKP2_9ZZZZ</name>
<reference evidence="2" key="1">
    <citation type="submission" date="2018-06" db="EMBL/GenBank/DDBJ databases">
        <authorList>
            <person name="Zhirakovskaya E."/>
        </authorList>
    </citation>
    <scope>NUCLEOTIDE SEQUENCE</scope>
</reference>
<sequence length="91" mass="10157">MRNIELYAQILEMTSPCQVSSVDLNGAKGEVTVEVAQEEGIRSCCPSCGKESLGYDSRKRSWRHLDTCQYKTILVAEMSRAWSDHNISAMG</sequence>
<dbReference type="EMBL" id="UOFL01000219">
    <property type="protein sequence ID" value="VAW81475.1"/>
    <property type="molecule type" value="Genomic_DNA"/>
</dbReference>
<dbReference type="AlphaFoldDB" id="A0A3B0YKP2"/>
<proteinExistence type="predicted"/>
<protein>
    <recommendedName>
        <fullName evidence="1">Transposase IS204/IS1001/IS1096/IS1165 zinc-finger domain-containing protein</fullName>
    </recommendedName>
</protein>
<organism evidence="2">
    <name type="scientific">hydrothermal vent metagenome</name>
    <dbReference type="NCBI Taxonomy" id="652676"/>
    <lineage>
        <taxon>unclassified sequences</taxon>
        <taxon>metagenomes</taxon>
        <taxon>ecological metagenomes</taxon>
    </lineage>
</organism>
<gene>
    <name evidence="2" type="ORF">MNBD_GAMMA12-2225</name>
</gene>
<feature type="domain" description="Transposase IS204/IS1001/IS1096/IS1165 zinc-finger" evidence="1">
    <location>
        <begin position="44"/>
        <end position="77"/>
    </location>
</feature>
<dbReference type="Pfam" id="PF14690">
    <property type="entry name" value="Zn_ribbon_ISL3"/>
    <property type="match status" value="1"/>
</dbReference>
<evidence type="ECO:0000259" key="1">
    <source>
        <dbReference type="Pfam" id="PF14690"/>
    </source>
</evidence>